<keyword evidence="2" id="KW-1185">Reference proteome</keyword>
<comment type="caution">
    <text evidence="1">The sequence shown here is derived from an EMBL/GenBank/DDBJ whole genome shotgun (WGS) entry which is preliminary data.</text>
</comment>
<sequence length="93" mass="10781">MARSSPPELRGVGEMRFDLVTRASPEQVLEAMTDFTDRRLRTWSTTLDSRLHVEWSTHPVKPLDKVAIFLIHHTMNHLIARSWRGALDRFALT</sequence>
<name>A0ABT1KUD4_9ACTN</name>
<protein>
    <submittedName>
        <fullName evidence="1">Uncharacterized protein</fullName>
    </submittedName>
</protein>
<evidence type="ECO:0000313" key="2">
    <source>
        <dbReference type="Proteomes" id="UP001204524"/>
    </source>
</evidence>
<proteinExistence type="predicted"/>
<evidence type="ECO:0000313" key="1">
    <source>
        <dbReference type="EMBL" id="MCP3421365.1"/>
    </source>
</evidence>
<dbReference type="Proteomes" id="UP001204524">
    <property type="component" value="Unassembled WGS sequence"/>
</dbReference>
<dbReference type="RefSeq" id="WP_254180582.1">
    <property type="nucleotide sequence ID" value="NZ_JANARS010000002.1"/>
</dbReference>
<dbReference type="EMBL" id="JANARS010000002">
    <property type="protein sequence ID" value="MCP3421365.1"/>
    <property type="molecule type" value="Genomic_DNA"/>
</dbReference>
<gene>
    <name evidence="1" type="ORF">NCI01_06125</name>
</gene>
<organism evidence="1 2">
    <name type="scientific">Nocardioides pinisoli</name>
    <dbReference type="NCBI Taxonomy" id="2950279"/>
    <lineage>
        <taxon>Bacteria</taxon>
        <taxon>Bacillati</taxon>
        <taxon>Actinomycetota</taxon>
        <taxon>Actinomycetes</taxon>
        <taxon>Propionibacteriales</taxon>
        <taxon>Nocardioidaceae</taxon>
        <taxon>Nocardioides</taxon>
    </lineage>
</organism>
<reference evidence="1 2" key="1">
    <citation type="submission" date="2022-06" db="EMBL/GenBank/DDBJ databases">
        <authorList>
            <person name="So Y."/>
        </authorList>
    </citation>
    <scope>NUCLEOTIDE SEQUENCE [LARGE SCALE GENOMIC DNA]</scope>
    <source>
        <strain evidence="1 2">STR3</strain>
    </source>
</reference>
<accession>A0ABT1KUD4</accession>